<dbReference type="PANTHER" id="PTHR12917:SF16">
    <property type="entry name" value="NUCLEAR RECEPTOR-INTERACTING PROTEIN 3"/>
    <property type="match status" value="1"/>
</dbReference>
<dbReference type="KEGG" id="char:122131102"/>
<keyword evidence="1" id="KW-1185">Reference proteome</keyword>
<proteinExistence type="predicted"/>
<dbReference type="PANTHER" id="PTHR12917">
    <property type="entry name" value="ASPARTYL PROTEASE DDI-RELATED"/>
    <property type="match status" value="1"/>
</dbReference>
<evidence type="ECO:0000313" key="2">
    <source>
        <dbReference type="RefSeq" id="XP_042561951.1"/>
    </source>
</evidence>
<reference evidence="2" key="1">
    <citation type="submission" date="2025-08" db="UniProtKB">
        <authorList>
            <consortium name="RefSeq"/>
        </authorList>
    </citation>
    <scope>IDENTIFICATION</scope>
</reference>
<gene>
    <name evidence="2" type="primary">LOC122131102</name>
</gene>
<dbReference type="GeneID" id="122131102"/>
<accession>A0A8M1KD17</accession>
<organism evidence="1 2">
    <name type="scientific">Clupea harengus</name>
    <name type="common">Atlantic herring</name>
    <dbReference type="NCBI Taxonomy" id="7950"/>
    <lineage>
        <taxon>Eukaryota</taxon>
        <taxon>Metazoa</taxon>
        <taxon>Chordata</taxon>
        <taxon>Craniata</taxon>
        <taxon>Vertebrata</taxon>
        <taxon>Euteleostomi</taxon>
        <taxon>Actinopterygii</taxon>
        <taxon>Neopterygii</taxon>
        <taxon>Teleostei</taxon>
        <taxon>Clupei</taxon>
        <taxon>Clupeiformes</taxon>
        <taxon>Clupeoidei</taxon>
        <taxon>Clupeidae</taxon>
        <taxon>Clupea</taxon>
    </lineage>
</organism>
<sequence length="230" mass="25892">MEIREAAALRQQRRIKQTIQFLHKDSADLLPLDGLNKLGTSKEWQPHNILRRRLLEVNLSHGKINNNHGVKQHQNNPCLTLRTVREEEDNDLIYVVGKCCGRELVILVDTGCAVNLITTVSVEKLGLKNKVVSRKTEEDSYSTLVCNQQTQGHIDLNLSFGQVKTDCTFIVVENEQPLVSLGIRTLKALKCVIDTEKQMLVLGKSTRAQVRFSTSSGVPLRESILGERQI</sequence>
<dbReference type="RefSeq" id="XP_042561951.1">
    <property type="nucleotide sequence ID" value="XM_042706017.1"/>
</dbReference>
<name>A0A8M1KD17_CLUHA</name>
<dbReference type="OrthoDB" id="1047367at2759"/>
<evidence type="ECO:0000313" key="1">
    <source>
        <dbReference type="Proteomes" id="UP000515152"/>
    </source>
</evidence>
<dbReference type="AlphaFoldDB" id="A0A8M1KD17"/>
<protein>
    <submittedName>
        <fullName evidence="2">Nuclear receptor-interacting protein 3-like isoform X1</fullName>
    </submittedName>
</protein>
<dbReference type="Proteomes" id="UP000515152">
    <property type="component" value="Unplaced"/>
</dbReference>